<dbReference type="EMBL" id="AP025739">
    <property type="protein sequence ID" value="BDI30032.1"/>
    <property type="molecule type" value="Genomic_DNA"/>
</dbReference>
<proteinExistence type="predicted"/>
<dbReference type="InterPro" id="IPR025368">
    <property type="entry name" value="DUF4272"/>
</dbReference>
<evidence type="ECO:0000313" key="2">
    <source>
        <dbReference type="Proteomes" id="UP000287394"/>
    </source>
</evidence>
<organism evidence="1 2">
    <name type="scientific">Capsulimonas corticalis</name>
    <dbReference type="NCBI Taxonomy" id="2219043"/>
    <lineage>
        <taxon>Bacteria</taxon>
        <taxon>Bacillati</taxon>
        <taxon>Armatimonadota</taxon>
        <taxon>Armatimonadia</taxon>
        <taxon>Capsulimonadales</taxon>
        <taxon>Capsulimonadaceae</taxon>
        <taxon>Capsulimonas</taxon>
    </lineage>
</organism>
<dbReference type="KEGG" id="ccot:CCAX7_20830"/>
<name>A0A402D2E6_9BACT</name>
<dbReference type="OrthoDB" id="4399984at2"/>
<gene>
    <name evidence="1" type="ORF">CCAX7_20830</name>
</gene>
<keyword evidence="2" id="KW-1185">Reference proteome</keyword>
<reference evidence="1 2" key="1">
    <citation type="journal article" date="2019" name="Int. J. Syst. Evol. Microbiol.">
        <title>Capsulimonas corticalis gen. nov., sp. nov., an aerobic capsulated bacterium, of a novel bacterial order, Capsulimonadales ord. nov., of the class Armatimonadia of the phylum Armatimonadetes.</title>
        <authorList>
            <person name="Li J."/>
            <person name="Kudo C."/>
            <person name="Tonouchi A."/>
        </authorList>
    </citation>
    <scope>NUCLEOTIDE SEQUENCE [LARGE SCALE GENOMIC DNA]</scope>
    <source>
        <strain evidence="1 2">AX-7</strain>
    </source>
</reference>
<dbReference type="RefSeq" id="WP_119323663.1">
    <property type="nucleotide sequence ID" value="NZ_AP025739.1"/>
</dbReference>
<dbReference type="AlphaFoldDB" id="A0A402D2E6"/>
<dbReference type="Proteomes" id="UP000287394">
    <property type="component" value="Chromosome"/>
</dbReference>
<protein>
    <submittedName>
        <fullName evidence="1">Uncharacterized protein</fullName>
    </submittedName>
</protein>
<dbReference type="Pfam" id="PF14094">
    <property type="entry name" value="DUF4272"/>
    <property type="match status" value="1"/>
</dbReference>
<sequence>MTTLINIYSTLGAPPAPDFPHALLGSRGHGEPALAGHLNGFGGYVRNRSETMTQTLYHVLLHIERTRNQFSMNVEDADLAALAHWARRANGILFTPDGAVRDSEGRILVGANGESDPAAQVPYPADAAERKARTNATLTASGVPTARSLPPLISAEEVQLRTPSEVALRSLGLFIPCVRAESLNENDPLPIAELRNRCPVGFEGLTPAERHFLFAASPIKQDIINFAWRYEALAVLQWALRLSDSLPWPSQICDVPQAARGALDNNTKAFVQSATLRPAAEILDALDLHYRLHWAVTEARVQRQAPPANVNASVVKERHHALNWLVRFQNSDWDDVDTPT</sequence>
<evidence type="ECO:0000313" key="1">
    <source>
        <dbReference type="EMBL" id="BDI30032.1"/>
    </source>
</evidence>
<accession>A0A402D2E6</accession>